<keyword evidence="1" id="KW-0812">Transmembrane</keyword>
<organism evidence="2 3">
    <name type="scientific">Paenibacillus pinisoli</name>
    <dbReference type="NCBI Taxonomy" id="1276110"/>
    <lineage>
        <taxon>Bacteria</taxon>
        <taxon>Bacillati</taxon>
        <taxon>Bacillota</taxon>
        <taxon>Bacilli</taxon>
        <taxon>Bacillales</taxon>
        <taxon>Paenibacillaceae</taxon>
        <taxon>Paenibacillus</taxon>
    </lineage>
</organism>
<name>A0A3A6PWJ0_9BACL</name>
<proteinExistence type="predicted"/>
<keyword evidence="3" id="KW-1185">Reference proteome</keyword>
<feature type="transmembrane region" description="Helical" evidence="1">
    <location>
        <begin position="70"/>
        <end position="90"/>
    </location>
</feature>
<evidence type="ECO:0008006" key="4">
    <source>
        <dbReference type="Google" id="ProtNLM"/>
    </source>
</evidence>
<gene>
    <name evidence="2" type="ORF">D3P09_10265</name>
</gene>
<reference evidence="2 3" key="1">
    <citation type="submission" date="2018-09" db="EMBL/GenBank/DDBJ databases">
        <title>Paenibacillus aracenensis nov. sp. isolated from a cave in southern Spain.</title>
        <authorList>
            <person name="Jurado V."/>
            <person name="Gutierrez-Patricio S."/>
            <person name="Gonzalez-Pimentel J.L."/>
            <person name="Miller A.Z."/>
            <person name="Laiz L."/>
            <person name="Saiz-Jimenez C."/>
        </authorList>
    </citation>
    <scope>NUCLEOTIDE SEQUENCE [LARGE SCALE GENOMIC DNA]</scope>
    <source>
        <strain evidence="2 3">JCM 19203</strain>
    </source>
</reference>
<feature type="transmembrane region" description="Helical" evidence="1">
    <location>
        <begin position="186"/>
        <end position="206"/>
    </location>
</feature>
<dbReference type="OrthoDB" id="2604851at2"/>
<dbReference type="AlphaFoldDB" id="A0A3A6PWJ0"/>
<keyword evidence="1" id="KW-0472">Membrane</keyword>
<dbReference type="RefSeq" id="WP_120109527.1">
    <property type="nucleotide sequence ID" value="NZ_QXQB01000002.1"/>
</dbReference>
<evidence type="ECO:0000256" key="1">
    <source>
        <dbReference type="SAM" id="Phobius"/>
    </source>
</evidence>
<feature type="transmembrane region" description="Helical" evidence="1">
    <location>
        <begin position="126"/>
        <end position="147"/>
    </location>
</feature>
<evidence type="ECO:0000313" key="2">
    <source>
        <dbReference type="EMBL" id="RJX39773.1"/>
    </source>
</evidence>
<sequence length="207" mass="22518">MEPKNNHAFTEVTDSLKQVERNRLIALLRNPLASLHLTAKEWIYGALGLAASFVGYLIWVLILGKKITGFIYSAIPFGGLFAPNSLTFAIFSRMFLLGLLSLVALLGALWLAGWWRSGTQPAWKLFVIRIGGIQYIAGAGFLLSGLLSFHFTLSMLTLIITLLTTLALSLQGGLEASGISKEKTASYLIAAITLYLILTGVFAKLIL</sequence>
<feature type="transmembrane region" description="Helical" evidence="1">
    <location>
        <begin position="42"/>
        <end position="63"/>
    </location>
</feature>
<evidence type="ECO:0000313" key="3">
    <source>
        <dbReference type="Proteomes" id="UP000267798"/>
    </source>
</evidence>
<dbReference type="EMBL" id="QXQB01000002">
    <property type="protein sequence ID" value="RJX39773.1"/>
    <property type="molecule type" value="Genomic_DNA"/>
</dbReference>
<protein>
    <recommendedName>
        <fullName evidence="4">Yip1 domain-containing protein</fullName>
    </recommendedName>
</protein>
<feature type="transmembrane region" description="Helical" evidence="1">
    <location>
        <begin position="153"/>
        <end position="174"/>
    </location>
</feature>
<dbReference type="Proteomes" id="UP000267798">
    <property type="component" value="Unassembled WGS sequence"/>
</dbReference>
<feature type="transmembrane region" description="Helical" evidence="1">
    <location>
        <begin position="96"/>
        <end position="114"/>
    </location>
</feature>
<accession>A0A3A6PWJ0</accession>
<comment type="caution">
    <text evidence="2">The sequence shown here is derived from an EMBL/GenBank/DDBJ whole genome shotgun (WGS) entry which is preliminary data.</text>
</comment>
<keyword evidence="1" id="KW-1133">Transmembrane helix</keyword>